<dbReference type="EMBL" id="JPEN01000020">
    <property type="protein sequence ID" value="KGM38000.1"/>
    <property type="molecule type" value="Genomic_DNA"/>
</dbReference>
<evidence type="ECO:0000313" key="9">
    <source>
        <dbReference type="Proteomes" id="UP000030019"/>
    </source>
</evidence>
<protein>
    <submittedName>
        <fullName evidence="8">Endo-beta-N-acetylglucosaminidase</fullName>
        <ecNumber evidence="8">3.2.1.96</ecNumber>
    </submittedName>
</protein>
<dbReference type="EC" id="3.2.1.96" evidence="8"/>
<dbReference type="Gene3D" id="2.20.230.10">
    <property type="entry name" value="Resuscitation-promoting factor rpfb"/>
    <property type="match status" value="1"/>
</dbReference>
<dbReference type="PROSITE" id="PS50847">
    <property type="entry name" value="GRAM_POS_ANCHORING"/>
    <property type="match status" value="1"/>
</dbReference>
<keyword evidence="9" id="KW-1185">Reference proteome</keyword>
<evidence type="ECO:0000256" key="1">
    <source>
        <dbReference type="ARBA" id="ARBA00022512"/>
    </source>
</evidence>
<dbReference type="Pfam" id="PF00746">
    <property type="entry name" value="Gram_pos_anchor"/>
    <property type="match status" value="1"/>
</dbReference>
<comment type="caution">
    <text evidence="8">The sequence shown here is derived from an EMBL/GenBank/DDBJ whole genome shotgun (WGS) entry which is preliminary data.</text>
</comment>
<dbReference type="AlphaFoldDB" id="A0A0A0DIZ7"/>
<organism evidence="8 9">
    <name type="scientific">Streptococcus sinensis</name>
    <dbReference type="NCBI Taxonomy" id="176090"/>
    <lineage>
        <taxon>Bacteria</taxon>
        <taxon>Bacillati</taxon>
        <taxon>Bacillota</taxon>
        <taxon>Bacilli</taxon>
        <taxon>Lactobacillales</taxon>
        <taxon>Streptococcaceae</taxon>
        <taxon>Streptococcus</taxon>
    </lineage>
</organism>
<evidence type="ECO:0000256" key="3">
    <source>
        <dbReference type="ARBA" id="ARBA00022729"/>
    </source>
</evidence>
<evidence type="ECO:0000259" key="6">
    <source>
        <dbReference type="PROSITE" id="PS50847"/>
    </source>
</evidence>
<keyword evidence="8" id="KW-0378">Hydrolase</keyword>
<evidence type="ECO:0000256" key="5">
    <source>
        <dbReference type="SAM" id="MobiDB-lite"/>
    </source>
</evidence>
<dbReference type="GO" id="GO:0033925">
    <property type="term" value="F:mannosyl-glycoprotein endo-beta-N-acetylglucosaminidase activity"/>
    <property type="evidence" value="ECO:0007669"/>
    <property type="project" value="UniProtKB-EC"/>
</dbReference>
<reference evidence="8 9" key="1">
    <citation type="submission" date="2014-06" db="EMBL/GenBank/DDBJ databases">
        <authorList>
            <person name="Teng J.L."/>
            <person name="Huang Y."/>
            <person name="Tse H."/>
            <person name="Lau S.K."/>
            <person name="Woo P.C."/>
        </authorList>
    </citation>
    <scope>NUCLEOTIDE SEQUENCE [LARGE SCALE GENOMIC DNA]</scope>
    <source>
        <strain evidence="8 9">HKU4</strain>
    </source>
</reference>
<name>A0A0A0DIZ7_9STRE</name>
<sequence>MEIGKPVEQVTPAEGVKNLVVEQPRLDVVTEALPFNTVERENAQLPKGTRKVVQEGKDGEKTTLVEVTIENGQETSRVTRDSFVSKDPVNQIVEVGTKEEQPTQPSKPDAPVKPVTPAKLGQTNEARATLPNTGTVADSASLMGLLLALTGLFLMKKKENGEN</sequence>
<keyword evidence="8" id="KW-0326">Glycosidase</keyword>
<evidence type="ECO:0000313" key="8">
    <source>
        <dbReference type="EMBL" id="KGM38000.1"/>
    </source>
</evidence>
<feature type="domain" description="G5" evidence="7">
    <location>
        <begin position="19"/>
        <end position="99"/>
    </location>
</feature>
<dbReference type="eggNOG" id="COG3583">
    <property type="taxonomic scope" value="Bacteria"/>
</dbReference>
<gene>
    <name evidence="8" type="ORF">SSIN_0196</name>
</gene>
<dbReference type="SMART" id="SM01208">
    <property type="entry name" value="G5"/>
    <property type="match status" value="1"/>
</dbReference>
<feature type="domain" description="Gram-positive cocci surface proteins LPxTG" evidence="6">
    <location>
        <begin position="130"/>
        <end position="163"/>
    </location>
</feature>
<dbReference type="STRING" id="176090.SSIN_0196"/>
<feature type="compositionally biased region" description="Polar residues" evidence="5">
    <location>
        <begin position="121"/>
        <end position="132"/>
    </location>
</feature>
<keyword evidence="2" id="KW-0964">Secreted</keyword>
<accession>A0A0A0DIZ7</accession>
<dbReference type="Pfam" id="PF07501">
    <property type="entry name" value="G5"/>
    <property type="match status" value="1"/>
</dbReference>
<dbReference type="InterPro" id="IPR011098">
    <property type="entry name" value="G5_dom"/>
</dbReference>
<feature type="region of interest" description="Disordered" evidence="5">
    <location>
        <begin position="95"/>
        <end position="132"/>
    </location>
</feature>
<evidence type="ECO:0000256" key="4">
    <source>
        <dbReference type="ARBA" id="ARBA00023088"/>
    </source>
</evidence>
<evidence type="ECO:0000259" key="7">
    <source>
        <dbReference type="PROSITE" id="PS51109"/>
    </source>
</evidence>
<dbReference type="PROSITE" id="PS51109">
    <property type="entry name" value="G5"/>
    <property type="match status" value="1"/>
</dbReference>
<dbReference type="PATRIC" id="fig|176090.4.peg.196"/>
<dbReference type="NCBIfam" id="TIGR01167">
    <property type="entry name" value="LPXTG_anchor"/>
    <property type="match status" value="1"/>
</dbReference>
<keyword evidence="1" id="KW-0134">Cell wall</keyword>
<keyword evidence="3" id="KW-0732">Signal</keyword>
<keyword evidence="4" id="KW-0572">Peptidoglycan-anchor</keyword>
<dbReference type="InterPro" id="IPR019931">
    <property type="entry name" value="LPXTG_anchor"/>
</dbReference>
<dbReference type="Proteomes" id="UP000030019">
    <property type="component" value="Unassembled WGS sequence"/>
</dbReference>
<proteinExistence type="predicted"/>
<evidence type="ECO:0000256" key="2">
    <source>
        <dbReference type="ARBA" id="ARBA00022525"/>
    </source>
</evidence>